<keyword evidence="2" id="KW-1185">Reference proteome</keyword>
<proteinExistence type="predicted"/>
<organism evidence="1 2">
    <name type="scientific">Alkalisalibacterium limincola</name>
    <dbReference type="NCBI Taxonomy" id="2699169"/>
    <lineage>
        <taxon>Bacteria</taxon>
        <taxon>Pseudomonadati</taxon>
        <taxon>Pseudomonadota</taxon>
        <taxon>Gammaproteobacteria</taxon>
        <taxon>Lysobacterales</taxon>
        <taxon>Lysobacteraceae</taxon>
        <taxon>Alkalisalibacterium</taxon>
    </lineage>
</organism>
<sequence length="243" mass="26050">MAHLPATTPRMVIAWCPPMLHEQPTSVRLFSLLAEELTGRGVASLRLDYRGSGDSPGDSESLTLAGAAGDAGAVVDWLAEQLPGVPAMVAGARAGAFPAAVVAQRRSLPLLLWQPVPTGAQWLRELHALDAQERFSTHRFPFLSPDELAEVPSDCLMGFRTGARLRRELMDAVVTPGLAAILVDEEPSPPGEHPGSMGFIALTQALASWTGKVDAPGRFPNRDIARIAESLSDRLHWLVREAA</sequence>
<name>A0A5C8KYW1_9GAMM</name>
<reference evidence="1 2" key="1">
    <citation type="submission" date="2019-08" db="EMBL/GenBank/DDBJ databases">
        <authorList>
            <person name="Karlyshev A.V."/>
        </authorList>
    </citation>
    <scope>NUCLEOTIDE SEQUENCE [LARGE SCALE GENOMIC DNA]</scope>
    <source>
        <strain evidence="1 2">Alg18-2.2</strain>
    </source>
</reference>
<evidence type="ECO:0000313" key="1">
    <source>
        <dbReference type="EMBL" id="TXK64465.1"/>
    </source>
</evidence>
<dbReference type="OrthoDB" id="249225at2"/>
<dbReference type="SUPFAM" id="SSF53474">
    <property type="entry name" value="alpha/beta-Hydrolases"/>
    <property type="match status" value="1"/>
</dbReference>
<dbReference type="AlphaFoldDB" id="A0A5C8KYW1"/>
<accession>A0A5C8KYW1</accession>
<dbReference type="InterPro" id="IPR029058">
    <property type="entry name" value="AB_hydrolase_fold"/>
</dbReference>
<gene>
    <name evidence="1" type="ORF">FU658_06130</name>
</gene>
<dbReference type="EMBL" id="VRTS01000003">
    <property type="protein sequence ID" value="TXK64465.1"/>
    <property type="molecule type" value="Genomic_DNA"/>
</dbReference>
<comment type="caution">
    <text evidence="1">The sequence shown here is derived from an EMBL/GenBank/DDBJ whole genome shotgun (WGS) entry which is preliminary data.</text>
</comment>
<evidence type="ECO:0000313" key="2">
    <source>
        <dbReference type="Proteomes" id="UP000321248"/>
    </source>
</evidence>
<dbReference type="Gene3D" id="3.40.50.1820">
    <property type="entry name" value="alpha/beta hydrolase"/>
    <property type="match status" value="1"/>
</dbReference>
<dbReference type="RefSeq" id="WP_147891276.1">
    <property type="nucleotide sequence ID" value="NZ_VRTS01000003.1"/>
</dbReference>
<protein>
    <submittedName>
        <fullName evidence="1">Uncharacterized protein</fullName>
    </submittedName>
</protein>
<dbReference type="Proteomes" id="UP000321248">
    <property type="component" value="Unassembled WGS sequence"/>
</dbReference>